<protein>
    <submittedName>
        <fullName evidence="9">Oligopeptide transport system permease protein</fullName>
    </submittedName>
</protein>
<dbReference type="CDD" id="cd06261">
    <property type="entry name" value="TM_PBP2"/>
    <property type="match status" value="1"/>
</dbReference>
<comment type="subcellular location">
    <subcellularLocation>
        <location evidence="1 7">Cell membrane</location>
        <topology evidence="1 7">Multi-pass membrane protein</topology>
    </subcellularLocation>
</comment>
<evidence type="ECO:0000313" key="9">
    <source>
        <dbReference type="EMBL" id="SFB13492.1"/>
    </source>
</evidence>
<evidence type="ECO:0000256" key="7">
    <source>
        <dbReference type="RuleBase" id="RU363032"/>
    </source>
</evidence>
<evidence type="ECO:0000313" key="10">
    <source>
        <dbReference type="Proteomes" id="UP000198619"/>
    </source>
</evidence>
<keyword evidence="4 7" id="KW-0812">Transmembrane</keyword>
<accession>A0A1I0YJY4</accession>
<reference evidence="9 10" key="1">
    <citation type="submission" date="2016-10" db="EMBL/GenBank/DDBJ databases">
        <authorList>
            <person name="de Groot N.N."/>
        </authorList>
    </citation>
    <scope>NUCLEOTIDE SEQUENCE [LARGE SCALE GENOMIC DNA]</scope>
    <source>
        <strain evidence="9 10">DSM 12271</strain>
    </source>
</reference>
<organism evidence="9 10">
    <name type="scientific">Clostridium frigidicarnis</name>
    <dbReference type="NCBI Taxonomy" id="84698"/>
    <lineage>
        <taxon>Bacteria</taxon>
        <taxon>Bacillati</taxon>
        <taxon>Bacillota</taxon>
        <taxon>Clostridia</taxon>
        <taxon>Eubacteriales</taxon>
        <taxon>Clostridiaceae</taxon>
        <taxon>Clostridium</taxon>
    </lineage>
</organism>
<dbReference type="Pfam" id="PF19300">
    <property type="entry name" value="BPD_transp_1_N"/>
    <property type="match status" value="1"/>
</dbReference>
<dbReference type="Proteomes" id="UP000198619">
    <property type="component" value="Unassembled WGS sequence"/>
</dbReference>
<dbReference type="PANTHER" id="PTHR30465">
    <property type="entry name" value="INNER MEMBRANE ABC TRANSPORTER"/>
    <property type="match status" value="1"/>
</dbReference>
<name>A0A1I0YJY4_9CLOT</name>
<feature type="transmembrane region" description="Helical" evidence="7">
    <location>
        <begin position="100"/>
        <end position="121"/>
    </location>
</feature>
<evidence type="ECO:0000256" key="2">
    <source>
        <dbReference type="ARBA" id="ARBA00022448"/>
    </source>
</evidence>
<sequence length="306" mass="33981">MLKFILKRLGISILTIWIVISVTFVLMHKIPGGPFDSDKKLPPQVEANLNEKFGLDKPLFEQYTTYMRNILHGDLGPSMRYEGRSVNDVIAYSFPNSAKLGISAIAFALIVGTYMGIRAALDQGKWQDKLAMLIATLGVTVPSFVLASLFIYYFAVKLGWFPAVGFDGPIYYVLPSIALGGYSMAFISRLSRSTLIDVVKQDYIKVAKAKGLSRTKIIYKHALKNCLIPLITYIGPLFAGVLTGSFVIETLFGIPGLGREFVQSIYNRDYTTILGITIFYSTFLIACNLIVDILYAVIDPRIKLDS</sequence>
<dbReference type="STRING" id="84698.SAMN04488528_101397"/>
<evidence type="ECO:0000259" key="8">
    <source>
        <dbReference type="PROSITE" id="PS50928"/>
    </source>
</evidence>
<dbReference type="SUPFAM" id="SSF161098">
    <property type="entry name" value="MetI-like"/>
    <property type="match status" value="1"/>
</dbReference>
<feature type="transmembrane region" description="Helical" evidence="7">
    <location>
        <begin position="226"/>
        <end position="252"/>
    </location>
</feature>
<keyword evidence="10" id="KW-1185">Reference proteome</keyword>
<comment type="similarity">
    <text evidence="7">Belongs to the binding-protein-dependent transport system permease family.</text>
</comment>
<dbReference type="Gene3D" id="1.10.3720.10">
    <property type="entry name" value="MetI-like"/>
    <property type="match status" value="1"/>
</dbReference>
<dbReference type="OrthoDB" id="9773221at2"/>
<evidence type="ECO:0000256" key="4">
    <source>
        <dbReference type="ARBA" id="ARBA00022692"/>
    </source>
</evidence>
<dbReference type="InterPro" id="IPR035906">
    <property type="entry name" value="MetI-like_sf"/>
</dbReference>
<evidence type="ECO:0000256" key="3">
    <source>
        <dbReference type="ARBA" id="ARBA00022475"/>
    </source>
</evidence>
<dbReference type="GO" id="GO:0055085">
    <property type="term" value="P:transmembrane transport"/>
    <property type="evidence" value="ECO:0007669"/>
    <property type="project" value="InterPro"/>
</dbReference>
<proteinExistence type="inferred from homology"/>
<feature type="transmembrane region" description="Helical" evidence="7">
    <location>
        <begin position="133"/>
        <end position="155"/>
    </location>
</feature>
<keyword evidence="5 7" id="KW-1133">Transmembrane helix</keyword>
<gene>
    <name evidence="9" type="ORF">SAMN04488528_101397</name>
</gene>
<dbReference type="RefSeq" id="WP_090041093.1">
    <property type="nucleotide sequence ID" value="NZ_FOKI01000013.1"/>
</dbReference>
<feature type="transmembrane region" description="Helical" evidence="7">
    <location>
        <begin position="272"/>
        <end position="298"/>
    </location>
</feature>
<dbReference type="InterPro" id="IPR045621">
    <property type="entry name" value="BPD_transp_1_N"/>
</dbReference>
<feature type="transmembrane region" description="Helical" evidence="7">
    <location>
        <begin position="9"/>
        <end position="27"/>
    </location>
</feature>
<keyword evidence="6 7" id="KW-0472">Membrane</keyword>
<feature type="domain" description="ABC transmembrane type-1" evidence="8">
    <location>
        <begin position="94"/>
        <end position="295"/>
    </location>
</feature>
<feature type="transmembrane region" description="Helical" evidence="7">
    <location>
        <begin position="170"/>
        <end position="187"/>
    </location>
</feature>
<evidence type="ECO:0000256" key="6">
    <source>
        <dbReference type="ARBA" id="ARBA00023136"/>
    </source>
</evidence>
<dbReference type="Pfam" id="PF00528">
    <property type="entry name" value="BPD_transp_1"/>
    <property type="match status" value="1"/>
</dbReference>
<dbReference type="PROSITE" id="PS50928">
    <property type="entry name" value="ABC_TM1"/>
    <property type="match status" value="1"/>
</dbReference>
<keyword evidence="2 7" id="KW-0813">Transport</keyword>
<evidence type="ECO:0000256" key="1">
    <source>
        <dbReference type="ARBA" id="ARBA00004651"/>
    </source>
</evidence>
<dbReference type="PANTHER" id="PTHR30465:SF74">
    <property type="entry name" value="OLIGOPEPTIDE TRANSPORT SYSTEM PERMEASE PROTEIN OPPB"/>
    <property type="match status" value="1"/>
</dbReference>
<keyword evidence="3" id="KW-1003">Cell membrane</keyword>
<dbReference type="InterPro" id="IPR000515">
    <property type="entry name" value="MetI-like"/>
</dbReference>
<dbReference type="AlphaFoldDB" id="A0A1I0YJY4"/>
<dbReference type="GO" id="GO:0005886">
    <property type="term" value="C:plasma membrane"/>
    <property type="evidence" value="ECO:0007669"/>
    <property type="project" value="UniProtKB-SubCell"/>
</dbReference>
<evidence type="ECO:0000256" key="5">
    <source>
        <dbReference type="ARBA" id="ARBA00022989"/>
    </source>
</evidence>
<dbReference type="EMBL" id="FOKI01000013">
    <property type="protein sequence ID" value="SFB13492.1"/>
    <property type="molecule type" value="Genomic_DNA"/>
</dbReference>